<dbReference type="InterPro" id="IPR036390">
    <property type="entry name" value="WH_DNA-bd_sf"/>
</dbReference>
<dbReference type="InterPro" id="IPR011991">
    <property type="entry name" value="ArsR-like_HTH"/>
</dbReference>
<dbReference type="STRING" id="526227.Mesil_2543"/>
<dbReference type="PANTHER" id="PTHR38600">
    <property type="entry name" value="TRANSCRIPTIONAL REGULATORY PROTEIN"/>
    <property type="match status" value="1"/>
</dbReference>
<evidence type="ECO:0000313" key="2">
    <source>
        <dbReference type="EMBL" id="ADH64393.1"/>
    </source>
</evidence>
<dbReference type="RefSeq" id="WP_013158934.1">
    <property type="nucleotide sequence ID" value="NC_014212.1"/>
</dbReference>
<protein>
    <submittedName>
        <fullName evidence="2">Transcriptional regulator</fullName>
    </submittedName>
</protein>
<dbReference type="OrthoDB" id="155998at2"/>
<dbReference type="SUPFAM" id="SSF46785">
    <property type="entry name" value="Winged helix' DNA-binding domain"/>
    <property type="match status" value="1"/>
</dbReference>
<accession>D7BB19</accession>
<dbReference type="Gene3D" id="1.10.10.10">
    <property type="entry name" value="Winged helix-like DNA-binding domain superfamily/Winged helix DNA-binding domain"/>
    <property type="match status" value="1"/>
</dbReference>
<dbReference type="KEGG" id="msv:Mesil_2543"/>
<dbReference type="SMART" id="SM00418">
    <property type="entry name" value="HTH_ARSR"/>
    <property type="match status" value="1"/>
</dbReference>
<dbReference type="AlphaFoldDB" id="D7BB19"/>
<name>D7BB19_ALLS1</name>
<keyword evidence="3" id="KW-1185">Reference proteome</keyword>
<proteinExistence type="predicted"/>
<gene>
    <name evidence="2" type="ordered locus">Mesil_2543</name>
</gene>
<sequence length="199" mass="22073">MVGLGDTKLKILERLRTQAASVTDLADEMGISRVAVHKHLEDLTREGLVRARVEKCEGRGRPKQVFAAVDEQAGYARLCDEVLSHIQELFGAGAVLQVLSRRNERLAETLAPRLAGLSLEDKLCVLAGYLTEQGYQAHCYEENGHWYLEQGRCPKLALSSGHGELCQAELQLYERLLGVPVVREERIAAGGECCRYRIG</sequence>
<reference evidence="2 3" key="1">
    <citation type="journal article" date="2010" name="Stand. Genomic Sci.">
        <title>Complete genome sequence of Meiothermus silvanus type strain (VI-R2).</title>
        <authorList>
            <person name="Sikorski J."/>
            <person name="Tindall B.J."/>
            <person name="Lowry S."/>
            <person name="Lucas S."/>
            <person name="Nolan M."/>
            <person name="Copeland A."/>
            <person name="Glavina Del Rio T."/>
            <person name="Tice H."/>
            <person name="Cheng J.F."/>
            <person name="Han C."/>
            <person name="Pitluck S."/>
            <person name="Liolios K."/>
            <person name="Ivanova N."/>
            <person name="Mavromatis K."/>
            <person name="Mikhailova N."/>
            <person name="Pati A."/>
            <person name="Goodwin L."/>
            <person name="Chen A."/>
            <person name="Palaniappan K."/>
            <person name="Land M."/>
            <person name="Hauser L."/>
            <person name="Chang Y.J."/>
            <person name="Jeffries C.D."/>
            <person name="Rohde M."/>
            <person name="Goker M."/>
            <person name="Woyke T."/>
            <person name="Bristow J."/>
            <person name="Eisen J.A."/>
            <person name="Markowitz V."/>
            <person name="Hugenholtz P."/>
            <person name="Kyrpides N.C."/>
            <person name="Klenk H.P."/>
            <person name="Lapidus A."/>
        </authorList>
    </citation>
    <scope>NUCLEOTIDE SEQUENCE [LARGE SCALE GENOMIC DNA]</scope>
    <source>
        <strain evidence="3">ATCC 700542 / DSM 9946 / VI-R2</strain>
    </source>
</reference>
<dbReference type="HOGENOM" id="CLU_078469_2_1_0"/>
<evidence type="ECO:0000259" key="1">
    <source>
        <dbReference type="SMART" id="SM00418"/>
    </source>
</evidence>
<feature type="domain" description="HTH arsR-type" evidence="1">
    <location>
        <begin position="1"/>
        <end position="81"/>
    </location>
</feature>
<dbReference type="PANTHER" id="PTHR38600:SF1">
    <property type="entry name" value="TRANSCRIPTIONAL REGULATORY PROTEIN"/>
    <property type="match status" value="1"/>
</dbReference>
<dbReference type="InterPro" id="IPR001845">
    <property type="entry name" value="HTH_ArsR_DNA-bd_dom"/>
</dbReference>
<dbReference type="InterPro" id="IPR036388">
    <property type="entry name" value="WH-like_DNA-bd_sf"/>
</dbReference>
<organism evidence="2 3">
    <name type="scientific">Allomeiothermus silvanus (strain ATCC 700542 / DSM 9946 / NBRC 106475 / NCIMB 13440 / VI-R2)</name>
    <name type="common">Thermus silvanus</name>
    <dbReference type="NCBI Taxonomy" id="526227"/>
    <lineage>
        <taxon>Bacteria</taxon>
        <taxon>Thermotogati</taxon>
        <taxon>Deinococcota</taxon>
        <taxon>Deinococci</taxon>
        <taxon>Thermales</taxon>
        <taxon>Thermaceae</taxon>
        <taxon>Allomeiothermus</taxon>
    </lineage>
</organism>
<dbReference type="CDD" id="cd00090">
    <property type="entry name" value="HTH_ARSR"/>
    <property type="match status" value="1"/>
</dbReference>
<dbReference type="Proteomes" id="UP000001916">
    <property type="component" value="Chromosome"/>
</dbReference>
<dbReference type="GO" id="GO:0003700">
    <property type="term" value="F:DNA-binding transcription factor activity"/>
    <property type="evidence" value="ECO:0007669"/>
    <property type="project" value="InterPro"/>
</dbReference>
<dbReference type="Pfam" id="PF01022">
    <property type="entry name" value="HTH_5"/>
    <property type="match status" value="1"/>
</dbReference>
<dbReference type="EMBL" id="CP002042">
    <property type="protein sequence ID" value="ADH64393.1"/>
    <property type="molecule type" value="Genomic_DNA"/>
</dbReference>
<evidence type="ECO:0000313" key="3">
    <source>
        <dbReference type="Proteomes" id="UP000001916"/>
    </source>
</evidence>
<dbReference type="eggNOG" id="COG2345">
    <property type="taxonomic scope" value="Bacteria"/>
</dbReference>